<evidence type="ECO:0000256" key="6">
    <source>
        <dbReference type="ARBA" id="ARBA00022723"/>
    </source>
</evidence>
<dbReference type="AlphaFoldDB" id="A0A6S6S7R1"/>
<evidence type="ECO:0000256" key="7">
    <source>
        <dbReference type="ARBA" id="ARBA00022763"/>
    </source>
</evidence>
<evidence type="ECO:0000256" key="3">
    <source>
        <dbReference type="ARBA" id="ARBA00012030"/>
    </source>
</evidence>
<keyword evidence="5" id="KW-0004">4Fe-4S</keyword>
<keyword evidence="7" id="KW-0227">DNA damage</keyword>
<dbReference type="PANTHER" id="PTHR33693">
    <property type="entry name" value="TYPE-5 URACIL-DNA GLYCOSYLASE"/>
    <property type="match status" value="1"/>
</dbReference>
<reference evidence="13" key="1">
    <citation type="submission" date="2020-01" db="EMBL/GenBank/DDBJ databases">
        <authorList>
            <person name="Meier V. D."/>
            <person name="Meier V D."/>
        </authorList>
    </citation>
    <scope>NUCLEOTIDE SEQUENCE</scope>
    <source>
        <strain evidence="13">HLG_WM_MAG_01</strain>
    </source>
</reference>
<evidence type="ECO:0000256" key="1">
    <source>
        <dbReference type="ARBA" id="ARBA00001400"/>
    </source>
</evidence>
<evidence type="ECO:0000256" key="2">
    <source>
        <dbReference type="ARBA" id="ARBA00006521"/>
    </source>
</evidence>
<organism evidence="13">
    <name type="scientific">uncultured Sulfurovum sp</name>
    <dbReference type="NCBI Taxonomy" id="269237"/>
    <lineage>
        <taxon>Bacteria</taxon>
        <taxon>Pseudomonadati</taxon>
        <taxon>Campylobacterota</taxon>
        <taxon>Epsilonproteobacteria</taxon>
        <taxon>Campylobacterales</taxon>
        <taxon>Sulfurovaceae</taxon>
        <taxon>Sulfurovum</taxon>
        <taxon>environmental samples</taxon>
    </lineage>
</organism>
<dbReference type="EMBL" id="CACVAS010000030">
    <property type="protein sequence ID" value="CAA6803813.1"/>
    <property type="molecule type" value="Genomic_DNA"/>
</dbReference>
<dbReference type="GO" id="GO:0051539">
    <property type="term" value="F:4 iron, 4 sulfur cluster binding"/>
    <property type="evidence" value="ECO:0007669"/>
    <property type="project" value="UniProtKB-KW"/>
</dbReference>
<evidence type="ECO:0000259" key="12">
    <source>
        <dbReference type="SMART" id="SM00986"/>
    </source>
</evidence>
<dbReference type="InterPro" id="IPR005273">
    <property type="entry name" value="Ura-DNA_glyco_family4"/>
</dbReference>
<evidence type="ECO:0000256" key="10">
    <source>
        <dbReference type="ARBA" id="ARBA00023014"/>
    </source>
</evidence>
<evidence type="ECO:0000256" key="8">
    <source>
        <dbReference type="ARBA" id="ARBA00022801"/>
    </source>
</evidence>
<dbReference type="Gene3D" id="3.40.470.10">
    <property type="entry name" value="Uracil-DNA glycosylase-like domain"/>
    <property type="match status" value="1"/>
</dbReference>
<accession>A0A6S6S7R1</accession>
<dbReference type="GO" id="GO:0046872">
    <property type="term" value="F:metal ion binding"/>
    <property type="evidence" value="ECO:0007669"/>
    <property type="project" value="UniProtKB-KW"/>
</dbReference>
<keyword evidence="8" id="KW-0378">Hydrolase</keyword>
<keyword evidence="9" id="KW-0408">Iron</keyword>
<comment type="similarity">
    <text evidence="2">Belongs to the uracil-DNA glycosylase (UDG) superfamily. Type 4 (UDGa) family.</text>
</comment>
<dbReference type="PANTHER" id="PTHR33693:SF1">
    <property type="entry name" value="TYPE-4 URACIL-DNA GLYCOSYLASE"/>
    <property type="match status" value="1"/>
</dbReference>
<keyword evidence="11" id="KW-0234">DNA repair</keyword>
<dbReference type="EC" id="3.2.2.27" evidence="3"/>
<dbReference type="InterPro" id="IPR036895">
    <property type="entry name" value="Uracil-DNA_glycosylase-like_sf"/>
</dbReference>
<evidence type="ECO:0000313" key="13">
    <source>
        <dbReference type="EMBL" id="CAA6803813.1"/>
    </source>
</evidence>
<dbReference type="SMART" id="SM00987">
    <property type="entry name" value="UreE_C"/>
    <property type="match status" value="1"/>
</dbReference>
<keyword evidence="6" id="KW-0479">Metal-binding</keyword>
<proteinExistence type="inferred from homology"/>
<comment type="catalytic activity">
    <reaction evidence="1">
        <text>Hydrolyzes single-stranded DNA or mismatched double-stranded DNA and polynucleotides, releasing free uracil.</text>
        <dbReference type="EC" id="3.2.2.27"/>
    </reaction>
</comment>
<dbReference type="CDD" id="cd10030">
    <property type="entry name" value="UDG-F4_TTUDGA_SPO1dp_like"/>
    <property type="match status" value="1"/>
</dbReference>
<protein>
    <recommendedName>
        <fullName evidence="4">Type-4 uracil-DNA glycosylase</fullName>
        <ecNumber evidence="3">3.2.2.27</ecNumber>
    </recommendedName>
</protein>
<dbReference type="GO" id="GO:0004844">
    <property type="term" value="F:uracil DNA N-glycosylase activity"/>
    <property type="evidence" value="ECO:0007669"/>
    <property type="project" value="UniProtKB-EC"/>
</dbReference>
<dbReference type="SMART" id="SM00986">
    <property type="entry name" value="UDG"/>
    <property type="match status" value="1"/>
</dbReference>
<feature type="domain" description="Uracil-DNA glycosylase-like" evidence="12">
    <location>
        <begin position="66"/>
        <end position="213"/>
    </location>
</feature>
<dbReference type="InterPro" id="IPR005122">
    <property type="entry name" value="Uracil-DNA_glycosylase-like"/>
</dbReference>
<dbReference type="NCBIfam" id="TIGR00758">
    <property type="entry name" value="UDG_fam4"/>
    <property type="match status" value="1"/>
</dbReference>
<keyword evidence="10" id="KW-0411">Iron-sulfur</keyword>
<name>A0A6S6S7R1_9BACT</name>
<dbReference type="Pfam" id="PF03167">
    <property type="entry name" value="UDG"/>
    <property type="match status" value="1"/>
</dbReference>
<dbReference type="InterPro" id="IPR051536">
    <property type="entry name" value="UDG_Type-4/5"/>
</dbReference>
<evidence type="ECO:0000256" key="5">
    <source>
        <dbReference type="ARBA" id="ARBA00022485"/>
    </source>
</evidence>
<evidence type="ECO:0000256" key="9">
    <source>
        <dbReference type="ARBA" id="ARBA00023004"/>
    </source>
</evidence>
<dbReference type="SUPFAM" id="SSF52141">
    <property type="entry name" value="Uracil-DNA glycosylase-like"/>
    <property type="match status" value="1"/>
</dbReference>
<evidence type="ECO:0000256" key="4">
    <source>
        <dbReference type="ARBA" id="ARBA00019403"/>
    </source>
</evidence>
<gene>
    <name evidence="13" type="ORF">HELGO_WM2838</name>
</gene>
<sequence>MKNLKNALLLKQLYHLKQLGYTYTSVVPFKENEPDLKLPNTLETLKKQATECHLCILSKSRNKVVFGEGHPHAKLMIVADVPSDNDDINGRIFTGRSGELLTKMLENVLELSREDVYITNLLKCHALDSHSPSPANVHTCYPYVLKEIELVKPSMILSMGELAYSYLSNDDTPLEKVRGSTFVQEQYTLIPTYHPNYLLRNPSAKKEVFADLLKLKGLL</sequence>
<dbReference type="GO" id="GO:0006281">
    <property type="term" value="P:DNA repair"/>
    <property type="evidence" value="ECO:0007669"/>
    <property type="project" value="UniProtKB-KW"/>
</dbReference>
<evidence type="ECO:0000256" key="11">
    <source>
        <dbReference type="ARBA" id="ARBA00023204"/>
    </source>
</evidence>